<comment type="caution">
    <text evidence="2">The sequence shown here is derived from an EMBL/GenBank/DDBJ whole genome shotgun (WGS) entry which is preliminary data.</text>
</comment>
<feature type="region of interest" description="Disordered" evidence="1">
    <location>
        <begin position="36"/>
        <end position="107"/>
    </location>
</feature>
<evidence type="ECO:0000256" key="1">
    <source>
        <dbReference type="SAM" id="MobiDB-lite"/>
    </source>
</evidence>
<name>A0ABQ9VRU8_SAGOE</name>
<dbReference type="Proteomes" id="UP001266305">
    <property type="component" value="Unassembled WGS sequence"/>
</dbReference>
<reference evidence="2 3" key="1">
    <citation type="submission" date="2023-05" db="EMBL/GenBank/DDBJ databases">
        <title>B98-5 Cell Line De Novo Hybrid Assembly: An Optical Mapping Approach.</title>
        <authorList>
            <person name="Kananen K."/>
            <person name="Auerbach J.A."/>
            <person name="Kautto E."/>
            <person name="Blachly J.S."/>
        </authorList>
    </citation>
    <scope>NUCLEOTIDE SEQUENCE [LARGE SCALE GENOMIC DNA]</scope>
    <source>
        <strain evidence="2">B95-8</strain>
        <tissue evidence="2">Cell line</tissue>
    </source>
</reference>
<organism evidence="2 3">
    <name type="scientific">Saguinus oedipus</name>
    <name type="common">Cotton-top tamarin</name>
    <name type="synonym">Oedipomidas oedipus</name>
    <dbReference type="NCBI Taxonomy" id="9490"/>
    <lineage>
        <taxon>Eukaryota</taxon>
        <taxon>Metazoa</taxon>
        <taxon>Chordata</taxon>
        <taxon>Craniata</taxon>
        <taxon>Vertebrata</taxon>
        <taxon>Euteleostomi</taxon>
        <taxon>Mammalia</taxon>
        <taxon>Eutheria</taxon>
        <taxon>Euarchontoglires</taxon>
        <taxon>Primates</taxon>
        <taxon>Haplorrhini</taxon>
        <taxon>Platyrrhini</taxon>
        <taxon>Cebidae</taxon>
        <taxon>Callitrichinae</taxon>
        <taxon>Saguinus</taxon>
    </lineage>
</organism>
<keyword evidence="3" id="KW-1185">Reference proteome</keyword>
<protein>
    <submittedName>
        <fullName evidence="2">Uncharacterized protein</fullName>
    </submittedName>
</protein>
<sequence length="107" mass="11067">MAVAEAVYGGGASPWLQEKPLERLLIAGPRAAVAQRSAVGRGGSERRWQGPRAGGREPQGVRDEEGYRPWGRVGDGTSPLSRSSLTEVVGPGTDNGGVCGKLASCPP</sequence>
<accession>A0ABQ9VRU8</accession>
<gene>
    <name evidence="2" type="ORF">P7K49_011846</name>
</gene>
<proteinExistence type="predicted"/>
<dbReference type="EMBL" id="JASSZA010000005">
    <property type="protein sequence ID" value="KAK2112099.1"/>
    <property type="molecule type" value="Genomic_DNA"/>
</dbReference>
<evidence type="ECO:0000313" key="3">
    <source>
        <dbReference type="Proteomes" id="UP001266305"/>
    </source>
</evidence>
<evidence type="ECO:0000313" key="2">
    <source>
        <dbReference type="EMBL" id="KAK2112099.1"/>
    </source>
</evidence>